<evidence type="ECO:0000313" key="4">
    <source>
        <dbReference type="Proteomes" id="UP000254330"/>
    </source>
</evidence>
<protein>
    <recommendedName>
        <fullName evidence="6">YfhD family protein</fullName>
    </recommendedName>
</protein>
<accession>A0A2U3A9P8</accession>
<comment type="caution">
    <text evidence="2">The sequence shown here is derived from an EMBL/GenBank/DDBJ whole genome shotgun (WGS) entry which is preliminary data.</text>
</comment>
<dbReference type="OrthoDB" id="2454814at2"/>
<organism evidence="2 4">
    <name type="scientific">Kurthia zopfii</name>
    <dbReference type="NCBI Taxonomy" id="1650"/>
    <lineage>
        <taxon>Bacteria</taxon>
        <taxon>Bacillati</taxon>
        <taxon>Bacillota</taxon>
        <taxon>Bacilli</taxon>
        <taxon>Bacillales</taxon>
        <taxon>Caryophanaceae</taxon>
        <taxon>Kurthia</taxon>
    </lineage>
</organism>
<dbReference type="EMBL" id="SNZG01000054">
    <property type="protein sequence ID" value="TDR33406.1"/>
    <property type="molecule type" value="Genomic_DNA"/>
</dbReference>
<reference evidence="3 5" key="2">
    <citation type="submission" date="2019-03" db="EMBL/GenBank/DDBJ databases">
        <title>Genomic Encyclopedia of Type Strains, Phase IV (KMG-IV): sequencing the most valuable type-strain genomes for metagenomic binning, comparative biology and taxonomic classification.</title>
        <authorList>
            <person name="Goeker M."/>
        </authorList>
    </citation>
    <scope>NUCLEOTIDE SEQUENCE [LARGE SCALE GENOMIC DNA]</scope>
    <source>
        <strain evidence="3 5">DSM 20580</strain>
    </source>
</reference>
<feature type="region of interest" description="Disordered" evidence="1">
    <location>
        <begin position="1"/>
        <end position="74"/>
    </location>
</feature>
<gene>
    <name evidence="3" type="ORF">DFR61_1549</name>
    <name evidence="2" type="ORF">NCTC10597_00505</name>
</gene>
<evidence type="ECO:0000313" key="2">
    <source>
        <dbReference type="EMBL" id="STX08839.1"/>
    </source>
</evidence>
<dbReference type="AlphaFoldDB" id="A0A2U3A9P8"/>
<name>A0A2U3A9P8_9BACL</name>
<evidence type="ECO:0000313" key="5">
    <source>
        <dbReference type="Proteomes" id="UP000294641"/>
    </source>
</evidence>
<evidence type="ECO:0008006" key="6">
    <source>
        <dbReference type="Google" id="ProtNLM"/>
    </source>
</evidence>
<dbReference type="RefSeq" id="WP_109350800.1">
    <property type="nucleotide sequence ID" value="NZ_BJUE01000067.1"/>
</dbReference>
<feature type="compositionally biased region" description="Basic and acidic residues" evidence="1">
    <location>
        <begin position="49"/>
        <end position="66"/>
    </location>
</feature>
<dbReference type="EMBL" id="UGNP01000001">
    <property type="protein sequence ID" value="STX08839.1"/>
    <property type="molecule type" value="Genomic_DNA"/>
</dbReference>
<proteinExistence type="predicted"/>
<keyword evidence="5" id="KW-1185">Reference proteome</keyword>
<evidence type="ECO:0000256" key="1">
    <source>
        <dbReference type="SAM" id="MobiDB-lite"/>
    </source>
</evidence>
<dbReference type="Proteomes" id="UP000294641">
    <property type="component" value="Unassembled WGS sequence"/>
</dbReference>
<evidence type="ECO:0000313" key="3">
    <source>
        <dbReference type="EMBL" id="TDR33406.1"/>
    </source>
</evidence>
<dbReference type="Proteomes" id="UP000254330">
    <property type="component" value="Unassembled WGS sequence"/>
</dbReference>
<sequence length="74" mass="8635">MAKESERNTRKKNTRKNLEKPDMVNSDNPSLFDMHEDMQTVDPIPVEELNEKVKDEKNKEHTKDSSASDTKYNP</sequence>
<reference evidence="2 4" key="1">
    <citation type="submission" date="2018-06" db="EMBL/GenBank/DDBJ databases">
        <authorList>
            <consortium name="Pathogen Informatics"/>
            <person name="Doyle S."/>
        </authorList>
    </citation>
    <scope>NUCLEOTIDE SEQUENCE [LARGE SCALE GENOMIC DNA]</scope>
    <source>
        <strain evidence="2 4">NCTC10597</strain>
    </source>
</reference>